<keyword evidence="4 7" id="KW-1133">Transmembrane helix</keyword>
<evidence type="ECO:0000256" key="6">
    <source>
        <dbReference type="SAM" id="MobiDB-lite"/>
    </source>
</evidence>
<reference evidence="8" key="1">
    <citation type="submission" date="2023-05" db="EMBL/GenBank/DDBJ databases">
        <title>Nepenthes gracilis genome sequencing.</title>
        <authorList>
            <person name="Fukushima K."/>
        </authorList>
    </citation>
    <scope>NUCLEOTIDE SEQUENCE</scope>
    <source>
        <strain evidence="8">SING2019-196</strain>
    </source>
</reference>
<evidence type="ECO:0000313" key="8">
    <source>
        <dbReference type="EMBL" id="GMH15148.1"/>
    </source>
</evidence>
<feature type="region of interest" description="Disordered" evidence="6">
    <location>
        <begin position="14"/>
        <end position="83"/>
    </location>
</feature>
<gene>
    <name evidence="8" type="ORF">Nepgr_016989</name>
</gene>
<keyword evidence="9" id="KW-1185">Reference proteome</keyword>
<dbReference type="InterPro" id="IPR008010">
    <property type="entry name" value="Tatp1"/>
</dbReference>
<dbReference type="PANTHER" id="PTHR13317:SF4">
    <property type="entry name" value="TRANSMEMBRANE ANTERIOR POSTERIOR TRANSFORMATION PROTEIN 1 HOMOLOG"/>
    <property type="match status" value="1"/>
</dbReference>
<comment type="similarity">
    <text evidence="2">Belongs to the TAPT1 family.</text>
</comment>
<evidence type="ECO:0000256" key="7">
    <source>
        <dbReference type="SAM" id="Phobius"/>
    </source>
</evidence>
<accession>A0AAD3XS31</accession>
<evidence type="ECO:0000256" key="2">
    <source>
        <dbReference type="ARBA" id="ARBA00008803"/>
    </source>
</evidence>
<feature type="region of interest" description="Disordered" evidence="6">
    <location>
        <begin position="160"/>
        <end position="180"/>
    </location>
</feature>
<feature type="compositionally biased region" description="Basic residues" evidence="6">
    <location>
        <begin position="55"/>
        <end position="69"/>
    </location>
</feature>
<feature type="compositionally biased region" description="Polar residues" evidence="6">
    <location>
        <begin position="71"/>
        <end position="80"/>
    </location>
</feature>
<dbReference type="PANTHER" id="PTHR13317">
    <property type="entry name" value="TRANSMEMBRANE ANTERIOR POSTERIOR TRANSFORMATION PROTEIN 1 HOMOLOG"/>
    <property type="match status" value="1"/>
</dbReference>
<protein>
    <submittedName>
        <fullName evidence="8">Uncharacterized protein</fullName>
    </submittedName>
</protein>
<evidence type="ECO:0000256" key="3">
    <source>
        <dbReference type="ARBA" id="ARBA00022692"/>
    </source>
</evidence>
<sequence length="396" mass="45024">MSLGSRRRNLSFDILSTVGPFDDDGDVAKGHRTLRRSNSDPVPENGAALPDDKSSRRKRKHKSSKRKKSMIPTNSASSINPIAEEDKLLSDNIASDEKFREMGLRCDYSIGETSVVCDEVIAPEESAATVCEISYELRRRSVNGRAVGASEESASALRVEESEKEEVISRRNQRNEPNGKLENAESLDWERLMVEDPNYPLLMGKSSVKHFMEQMYRGNSLRSTITIGTEEERKRVYDTIFRLPWRCELLIDVGFFVCLNSFLSLLTIMPIRNLMALWKVLTRQFNRPPTTELSDFGCLIVLACGVMLLGQTDISLIYHMIRGQGTIKLYVVYNVLEIFDKLWQSFGGDVLETLFYSADGLANCSHESFRYWVRRYIIDLMLAAASSNILQYETCF</sequence>
<comment type="caution">
    <text evidence="8">The sequence shown here is derived from an EMBL/GenBank/DDBJ whole genome shotgun (WGS) entry which is preliminary data.</text>
</comment>
<dbReference type="GO" id="GO:0005789">
    <property type="term" value="C:endoplasmic reticulum membrane"/>
    <property type="evidence" value="ECO:0007669"/>
    <property type="project" value="TreeGrafter"/>
</dbReference>
<evidence type="ECO:0000256" key="1">
    <source>
        <dbReference type="ARBA" id="ARBA00004141"/>
    </source>
</evidence>
<feature type="transmembrane region" description="Helical" evidence="7">
    <location>
        <begin position="249"/>
        <end position="271"/>
    </location>
</feature>
<comment type="subcellular location">
    <subcellularLocation>
        <location evidence="1">Membrane</location>
        <topology evidence="1">Multi-pass membrane protein</topology>
    </subcellularLocation>
</comment>
<dbReference type="EMBL" id="BSYO01000015">
    <property type="protein sequence ID" value="GMH15148.1"/>
    <property type="molecule type" value="Genomic_DNA"/>
</dbReference>
<keyword evidence="3 7" id="KW-0812">Transmembrane</keyword>
<organism evidence="8 9">
    <name type="scientific">Nepenthes gracilis</name>
    <name type="common">Slender pitcher plant</name>
    <dbReference type="NCBI Taxonomy" id="150966"/>
    <lineage>
        <taxon>Eukaryota</taxon>
        <taxon>Viridiplantae</taxon>
        <taxon>Streptophyta</taxon>
        <taxon>Embryophyta</taxon>
        <taxon>Tracheophyta</taxon>
        <taxon>Spermatophyta</taxon>
        <taxon>Magnoliopsida</taxon>
        <taxon>eudicotyledons</taxon>
        <taxon>Gunneridae</taxon>
        <taxon>Pentapetalae</taxon>
        <taxon>Caryophyllales</taxon>
        <taxon>Nepenthaceae</taxon>
        <taxon>Nepenthes</taxon>
    </lineage>
</organism>
<feature type="transmembrane region" description="Helical" evidence="7">
    <location>
        <begin position="291"/>
        <end position="310"/>
    </location>
</feature>
<dbReference type="AlphaFoldDB" id="A0AAD3XS31"/>
<evidence type="ECO:0000256" key="5">
    <source>
        <dbReference type="ARBA" id="ARBA00023136"/>
    </source>
</evidence>
<proteinExistence type="inferred from homology"/>
<name>A0AAD3XS31_NEPGR</name>
<dbReference type="Proteomes" id="UP001279734">
    <property type="component" value="Unassembled WGS sequence"/>
</dbReference>
<keyword evidence="5 7" id="KW-0472">Membrane</keyword>
<evidence type="ECO:0000313" key="9">
    <source>
        <dbReference type="Proteomes" id="UP001279734"/>
    </source>
</evidence>
<evidence type="ECO:0000256" key="4">
    <source>
        <dbReference type="ARBA" id="ARBA00022989"/>
    </source>
</evidence>
<dbReference type="Pfam" id="PF05346">
    <property type="entry name" value="DUF747"/>
    <property type="match status" value="1"/>
</dbReference>